<dbReference type="InterPro" id="IPR001254">
    <property type="entry name" value="Trypsin_dom"/>
</dbReference>
<dbReference type="GO" id="GO:0007155">
    <property type="term" value="P:cell adhesion"/>
    <property type="evidence" value="ECO:0007669"/>
    <property type="project" value="UniProtKB-KW"/>
</dbReference>
<evidence type="ECO:0000256" key="14">
    <source>
        <dbReference type="SAM" id="MobiDB-lite"/>
    </source>
</evidence>
<feature type="compositionally biased region" description="Low complexity" evidence="14">
    <location>
        <begin position="205"/>
        <end position="269"/>
    </location>
</feature>
<dbReference type="InterPro" id="IPR018114">
    <property type="entry name" value="TRYPSIN_HIS"/>
</dbReference>
<evidence type="ECO:0000313" key="16">
    <source>
        <dbReference type="EMBL" id="MDE49283.1"/>
    </source>
</evidence>
<name>A0A6G1SH93_9ACAR</name>
<evidence type="ECO:0000256" key="1">
    <source>
        <dbReference type="ARBA" id="ARBA00022536"/>
    </source>
</evidence>
<dbReference type="PANTHER" id="PTHR24252:SF7">
    <property type="entry name" value="HYALIN"/>
    <property type="match status" value="1"/>
</dbReference>
<evidence type="ECO:0000256" key="2">
    <source>
        <dbReference type="ARBA" id="ARBA00022659"/>
    </source>
</evidence>
<dbReference type="SUPFAM" id="SSF50494">
    <property type="entry name" value="Trypsin-like serine proteases"/>
    <property type="match status" value="1"/>
</dbReference>
<evidence type="ECO:0000256" key="4">
    <source>
        <dbReference type="ARBA" id="ARBA00022729"/>
    </source>
</evidence>
<dbReference type="PANTHER" id="PTHR24252">
    <property type="entry name" value="ACROSIN-RELATED"/>
    <property type="match status" value="1"/>
</dbReference>
<dbReference type="GO" id="GO:0030246">
    <property type="term" value="F:carbohydrate binding"/>
    <property type="evidence" value="ECO:0007669"/>
    <property type="project" value="UniProtKB-KW"/>
</dbReference>
<dbReference type="InterPro" id="IPR043504">
    <property type="entry name" value="Peptidase_S1_PA_chymotrypsin"/>
</dbReference>
<evidence type="ECO:0000259" key="15">
    <source>
        <dbReference type="PROSITE" id="PS50240"/>
    </source>
</evidence>
<keyword evidence="5" id="KW-0430">Lectin</keyword>
<dbReference type="SMART" id="SM00020">
    <property type="entry name" value="Tryp_SPc"/>
    <property type="match status" value="1"/>
</dbReference>
<organism evidence="16">
    <name type="scientific">Aceria tosichella</name>
    <name type="common">wheat curl mite</name>
    <dbReference type="NCBI Taxonomy" id="561515"/>
    <lineage>
        <taxon>Eukaryota</taxon>
        <taxon>Metazoa</taxon>
        <taxon>Ecdysozoa</taxon>
        <taxon>Arthropoda</taxon>
        <taxon>Chelicerata</taxon>
        <taxon>Arachnida</taxon>
        <taxon>Acari</taxon>
        <taxon>Acariformes</taxon>
        <taxon>Trombidiformes</taxon>
        <taxon>Prostigmata</taxon>
        <taxon>Eupodina</taxon>
        <taxon>Eriophyoidea</taxon>
        <taxon>Eriophyidae</taxon>
        <taxon>Eriophyinae</taxon>
        <taxon>Aceriini</taxon>
        <taxon>Aceria</taxon>
    </lineage>
</organism>
<dbReference type="InterPro" id="IPR009003">
    <property type="entry name" value="Peptidase_S1_PA"/>
</dbReference>
<keyword evidence="8 13" id="KW-0720">Serine protease</keyword>
<gene>
    <name evidence="16" type="primary">DERP3_3</name>
    <name evidence="16" type="ORF">g.590</name>
</gene>
<feature type="domain" description="Peptidase S1" evidence="15">
    <location>
        <begin position="333"/>
        <end position="586"/>
    </location>
</feature>
<dbReference type="GO" id="GO:0004252">
    <property type="term" value="F:serine-type endopeptidase activity"/>
    <property type="evidence" value="ECO:0007669"/>
    <property type="project" value="InterPro"/>
</dbReference>
<dbReference type="GO" id="GO:0042381">
    <property type="term" value="P:hemolymph coagulation"/>
    <property type="evidence" value="ECO:0007669"/>
    <property type="project" value="UniProtKB-KW"/>
</dbReference>
<evidence type="ECO:0000256" key="5">
    <source>
        <dbReference type="ARBA" id="ARBA00022734"/>
    </source>
</evidence>
<dbReference type="CDD" id="cd00190">
    <property type="entry name" value="Tryp_SPc"/>
    <property type="match status" value="1"/>
</dbReference>
<evidence type="ECO:0000256" key="3">
    <source>
        <dbReference type="ARBA" id="ARBA00022670"/>
    </source>
</evidence>
<feature type="compositionally biased region" description="Polar residues" evidence="14">
    <location>
        <begin position="162"/>
        <end position="178"/>
    </location>
</feature>
<dbReference type="InterPro" id="IPR033116">
    <property type="entry name" value="TRYPSIN_SER"/>
</dbReference>
<evidence type="ECO:0000256" key="6">
    <source>
        <dbReference type="ARBA" id="ARBA00022801"/>
    </source>
</evidence>
<keyword evidence="2" id="KW-0768">Sushi</keyword>
<dbReference type="Gene3D" id="2.40.10.10">
    <property type="entry name" value="Trypsin-like serine proteases"/>
    <property type="match status" value="1"/>
</dbReference>
<dbReference type="EC" id="3.4.21.84" evidence="12"/>
<feature type="compositionally biased region" description="Polar residues" evidence="14">
    <location>
        <begin position="278"/>
        <end position="299"/>
    </location>
</feature>
<dbReference type="PRINTS" id="PR00722">
    <property type="entry name" value="CHYMOTRYPSIN"/>
</dbReference>
<feature type="region of interest" description="Disordered" evidence="14">
    <location>
        <begin position="158"/>
        <end position="302"/>
    </location>
</feature>
<keyword evidence="4" id="KW-0732">Signal</keyword>
<dbReference type="FunFam" id="2.40.10.10:FF:000120">
    <property type="entry name" value="Putative serine protease"/>
    <property type="match status" value="1"/>
</dbReference>
<feature type="compositionally biased region" description="Polar residues" evidence="14">
    <location>
        <begin position="193"/>
        <end position="204"/>
    </location>
</feature>
<keyword evidence="9" id="KW-0130">Cell adhesion</keyword>
<keyword evidence="7" id="KW-0353">Hemolymph clotting</keyword>
<dbReference type="PROSITE" id="PS00135">
    <property type="entry name" value="TRYPSIN_SER"/>
    <property type="match status" value="1"/>
</dbReference>
<keyword evidence="10" id="KW-1015">Disulfide bond</keyword>
<evidence type="ECO:0000256" key="8">
    <source>
        <dbReference type="ARBA" id="ARBA00022825"/>
    </source>
</evidence>
<comment type="catalytic activity">
    <reaction evidence="11">
        <text>Selective cleavage of 103-Arg-|-Ser-104 and 124-Ile-|-Ile-125 bonds in Limulus clotting factor B to form activated factor B. Cleavage of -Pro-Arg-|-Xaa- bonds in synthetic substrates.</text>
        <dbReference type="EC" id="3.4.21.84"/>
    </reaction>
</comment>
<dbReference type="PROSITE" id="PS00134">
    <property type="entry name" value="TRYPSIN_HIS"/>
    <property type="match status" value="1"/>
</dbReference>
<evidence type="ECO:0000256" key="11">
    <source>
        <dbReference type="ARBA" id="ARBA00052079"/>
    </source>
</evidence>
<keyword evidence="1" id="KW-0245">EGF-like domain</keyword>
<keyword evidence="6 13" id="KW-0378">Hydrolase</keyword>
<evidence type="ECO:0000256" key="13">
    <source>
        <dbReference type="RuleBase" id="RU363034"/>
    </source>
</evidence>
<dbReference type="AlphaFoldDB" id="A0A6G1SH93"/>
<dbReference type="EMBL" id="GGYP01004512">
    <property type="protein sequence ID" value="MDE49283.1"/>
    <property type="molecule type" value="Transcribed_RNA"/>
</dbReference>
<reference evidence="16" key="1">
    <citation type="submission" date="2018-10" db="EMBL/GenBank/DDBJ databases">
        <title>Transcriptome assembly of Aceria tosichella (Wheat curl mite) Type 2.</title>
        <authorList>
            <person name="Scully E.D."/>
            <person name="Geib S.M."/>
            <person name="Palmer N.A."/>
            <person name="Gupta A.K."/>
            <person name="Sarath G."/>
            <person name="Tatineni S."/>
        </authorList>
    </citation>
    <scope>NUCLEOTIDE SEQUENCE</scope>
    <source>
        <strain evidence="16">LincolnNE</strain>
    </source>
</reference>
<evidence type="ECO:0000256" key="9">
    <source>
        <dbReference type="ARBA" id="ARBA00022889"/>
    </source>
</evidence>
<dbReference type="Pfam" id="PF00089">
    <property type="entry name" value="Trypsin"/>
    <property type="match status" value="1"/>
</dbReference>
<evidence type="ECO:0000256" key="7">
    <source>
        <dbReference type="ARBA" id="ARBA00022820"/>
    </source>
</evidence>
<evidence type="ECO:0000256" key="12">
    <source>
        <dbReference type="ARBA" id="ARBA00066707"/>
    </source>
</evidence>
<sequence length="594" mass="63164">MYAAKMTQSHRHILNRFGLTIELVVLVLCSFTLAPVSCAGGRLTIGGPAAKVTGRIGNGAAGPQTAASKSSLYSNYHETINKPVTGVQSTEAHQMTHLSSDDHHQDLIRVHELATEAIRWRGVKSASDLAPESQVVGVHFDSSAGSVSANNLKLIQGDKLKTQMSPPTTSVANSNKTKQSQEFETHQEQQQQVTAGSSSNSVKPSSEGDSTVASSVSSTTSLPIELSTEAQVVTSSSQQVNSTRPEPASVTTTTTTTSGNNVTTTTTTPPGWPLSPANKPTTSRPNNNNITTESPQTSPWPVGARIDREGDAVLCGEANANGKSNKRLISDRIVGGHKTEPGEFPFQVRLGIRSRRGSGICGGVVLDRWHVLTAAHCMTACVSHQLTTATIENTAVKMVVGDHSIKSDDGELEIEAETITPHEKYDACNFYANDHDIALIKTATPIPFKFTTDGYGSVNRPCLPVSKDVQYKDGEPVIVSGWGVTRENSGALSNILRYVQVPVVNVTRCQETYGSRVTQDHVCAGFQAGGKDSCQGDSGGPLVRVVDNRYELVGIVSFGYGCGQAGAAGVYTRVASYLDWIKLNTNNPSIGKAE</sequence>
<proteinExistence type="predicted"/>
<dbReference type="GO" id="GO:0006508">
    <property type="term" value="P:proteolysis"/>
    <property type="evidence" value="ECO:0007669"/>
    <property type="project" value="UniProtKB-KW"/>
</dbReference>
<dbReference type="InterPro" id="IPR001314">
    <property type="entry name" value="Peptidase_S1A"/>
</dbReference>
<accession>A0A6G1SH93</accession>
<keyword evidence="3 13" id="KW-0645">Protease</keyword>
<dbReference type="PROSITE" id="PS50240">
    <property type="entry name" value="TRYPSIN_DOM"/>
    <property type="match status" value="1"/>
</dbReference>
<protein>
    <recommendedName>
        <fullName evidence="12">limulus clotting factor C</fullName>
        <ecNumber evidence="12">3.4.21.84</ecNumber>
    </recommendedName>
</protein>
<evidence type="ECO:0000256" key="10">
    <source>
        <dbReference type="ARBA" id="ARBA00023157"/>
    </source>
</evidence>